<sequence length="271" mass="30108">MSVSNRYLTRVAVSCLAVLVLLLWWAQLDVQRGESDFALVAYELEFSEESLPEFLEYPAGPVRKEIFTDYLVPLIQQVNAHVLMVRESALAVAQLERKLSKAERQWLAGLCELYRVEADCQPSAVLADELALRINAVPVALAVAQGAKESGWGTSRFAREGNNLFGHWCFEAGCGLIPKFRNAGATHEVAVFDAPAEAIEAYIENINSHQAYAEVRLQRSDQGLDPQAMALGLSRYSERGQAYVDEVQKMMRQNPSWLEFPITAISSPSAD</sequence>
<keyword evidence="1" id="KW-0812">Transmembrane</keyword>
<dbReference type="RefSeq" id="WP_220102551.1">
    <property type="nucleotide sequence ID" value="NZ_JAHZSS010000002.1"/>
</dbReference>
<dbReference type="Gene3D" id="1.10.530.10">
    <property type="match status" value="1"/>
</dbReference>
<evidence type="ECO:0000313" key="3">
    <source>
        <dbReference type="EMBL" id="MBW8189870.1"/>
    </source>
</evidence>
<dbReference type="InterPro" id="IPR002901">
    <property type="entry name" value="MGlyc_endo_b_GlcNAc-like_dom"/>
</dbReference>
<dbReference type="InterPro" id="IPR053195">
    <property type="entry name" value="Bax-like"/>
</dbReference>
<feature type="transmembrane region" description="Helical" evidence="1">
    <location>
        <begin position="7"/>
        <end position="26"/>
    </location>
</feature>
<keyword evidence="1" id="KW-0472">Membrane</keyword>
<dbReference type="EMBL" id="JAHZSS010000002">
    <property type="protein sequence ID" value="MBW8189870.1"/>
    <property type="molecule type" value="Genomic_DNA"/>
</dbReference>
<keyword evidence="1" id="KW-1133">Transmembrane helix</keyword>
<comment type="caution">
    <text evidence="3">The sequence shown here is derived from an EMBL/GenBank/DDBJ whole genome shotgun (WGS) entry which is preliminary data.</text>
</comment>
<dbReference type="Proteomes" id="UP001166251">
    <property type="component" value="Unassembled WGS sequence"/>
</dbReference>
<dbReference type="PANTHER" id="PTHR40572">
    <property type="entry name" value="PROTEIN BAX"/>
    <property type="match status" value="1"/>
</dbReference>
<evidence type="ECO:0000259" key="2">
    <source>
        <dbReference type="Pfam" id="PF01832"/>
    </source>
</evidence>
<gene>
    <name evidence="3" type="ORF">K0504_02385</name>
</gene>
<protein>
    <submittedName>
        <fullName evidence="3">Glucosaminidase domain-containing protein</fullName>
    </submittedName>
</protein>
<organism evidence="3 4">
    <name type="scientific">Neiella holothuriorum</name>
    <dbReference type="NCBI Taxonomy" id="2870530"/>
    <lineage>
        <taxon>Bacteria</taxon>
        <taxon>Pseudomonadati</taxon>
        <taxon>Pseudomonadota</taxon>
        <taxon>Gammaproteobacteria</taxon>
        <taxon>Alteromonadales</taxon>
        <taxon>Echinimonadaceae</taxon>
        <taxon>Neiella</taxon>
    </lineage>
</organism>
<name>A0ABS7EC96_9GAMM</name>
<accession>A0ABS7EC96</accession>
<dbReference type="Pfam" id="PF01832">
    <property type="entry name" value="Glucosaminidase"/>
    <property type="match status" value="1"/>
</dbReference>
<feature type="domain" description="Mannosyl-glycoprotein endo-beta-N-acetylglucosamidase-like" evidence="2">
    <location>
        <begin position="134"/>
        <end position="254"/>
    </location>
</feature>
<keyword evidence="4" id="KW-1185">Reference proteome</keyword>
<proteinExistence type="predicted"/>
<evidence type="ECO:0000313" key="4">
    <source>
        <dbReference type="Proteomes" id="UP001166251"/>
    </source>
</evidence>
<evidence type="ECO:0000256" key="1">
    <source>
        <dbReference type="SAM" id="Phobius"/>
    </source>
</evidence>
<reference evidence="3" key="1">
    <citation type="submission" date="2021-07" db="EMBL/GenBank/DDBJ databases">
        <title>Neiella marina sp. nov., isolated from the intestinal content of sea cucumber Apostichopus japonicus.</title>
        <authorList>
            <person name="Bai X."/>
        </authorList>
    </citation>
    <scope>NUCLEOTIDE SEQUENCE</scope>
    <source>
        <strain evidence="3">126</strain>
    </source>
</reference>
<dbReference type="PANTHER" id="PTHR40572:SF1">
    <property type="entry name" value="PROTEIN BAX"/>
    <property type="match status" value="1"/>
</dbReference>